<dbReference type="OrthoDB" id="4155711at2759"/>
<dbReference type="RefSeq" id="XP_014149496.1">
    <property type="nucleotide sequence ID" value="XM_014294021.1"/>
</dbReference>
<evidence type="ECO:0008006" key="3">
    <source>
        <dbReference type="Google" id="ProtNLM"/>
    </source>
</evidence>
<evidence type="ECO:0000313" key="2">
    <source>
        <dbReference type="Proteomes" id="UP000054560"/>
    </source>
</evidence>
<reference evidence="1 2" key="1">
    <citation type="submission" date="2011-02" db="EMBL/GenBank/DDBJ databases">
        <title>The Genome Sequence of Sphaeroforma arctica JP610.</title>
        <authorList>
            <consortium name="The Broad Institute Genome Sequencing Platform"/>
            <person name="Russ C."/>
            <person name="Cuomo C."/>
            <person name="Young S.K."/>
            <person name="Zeng Q."/>
            <person name="Gargeya S."/>
            <person name="Alvarado L."/>
            <person name="Berlin A."/>
            <person name="Chapman S.B."/>
            <person name="Chen Z."/>
            <person name="Freedman E."/>
            <person name="Gellesch M."/>
            <person name="Goldberg J."/>
            <person name="Griggs A."/>
            <person name="Gujja S."/>
            <person name="Heilman E."/>
            <person name="Heiman D."/>
            <person name="Howarth C."/>
            <person name="Mehta T."/>
            <person name="Neiman D."/>
            <person name="Pearson M."/>
            <person name="Roberts A."/>
            <person name="Saif S."/>
            <person name="Shea T."/>
            <person name="Shenoy N."/>
            <person name="Sisk P."/>
            <person name="Stolte C."/>
            <person name="Sykes S."/>
            <person name="White J."/>
            <person name="Yandava C."/>
            <person name="Burger G."/>
            <person name="Gray M.W."/>
            <person name="Holland P.W.H."/>
            <person name="King N."/>
            <person name="Lang F.B.F."/>
            <person name="Roger A.J."/>
            <person name="Ruiz-Trillo I."/>
            <person name="Haas B."/>
            <person name="Nusbaum C."/>
            <person name="Birren B."/>
        </authorList>
    </citation>
    <scope>NUCLEOTIDE SEQUENCE [LARGE SCALE GENOMIC DNA]</scope>
    <source>
        <strain evidence="1 2">JP610</strain>
    </source>
</reference>
<dbReference type="Proteomes" id="UP000054560">
    <property type="component" value="Unassembled WGS sequence"/>
</dbReference>
<dbReference type="GeneID" id="25912390"/>
<name>A0A0L0FFQ2_9EUKA</name>
<feature type="non-terminal residue" evidence="1">
    <location>
        <position position="320"/>
    </location>
</feature>
<proteinExistence type="predicted"/>
<dbReference type="EMBL" id="KQ243532">
    <property type="protein sequence ID" value="KNC75594.1"/>
    <property type="molecule type" value="Genomic_DNA"/>
</dbReference>
<protein>
    <recommendedName>
        <fullName evidence="3">Nucleotide-diphospho-sugar transferase domain-containing protein</fullName>
    </recommendedName>
</protein>
<organism evidence="1 2">
    <name type="scientific">Sphaeroforma arctica JP610</name>
    <dbReference type="NCBI Taxonomy" id="667725"/>
    <lineage>
        <taxon>Eukaryota</taxon>
        <taxon>Ichthyosporea</taxon>
        <taxon>Ichthyophonida</taxon>
        <taxon>Sphaeroforma</taxon>
    </lineage>
</organism>
<dbReference type="AlphaFoldDB" id="A0A0L0FFQ2"/>
<dbReference type="eggNOG" id="ENOG502R8PK">
    <property type="taxonomic scope" value="Eukaryota"/>
</dbReference>
<feature type="non-terminal residue" evidence="1">
    <location>
        <position position="1"/>
    </location>
</feature>
<accession>A0A0L0FFQ2</accession>
<sequence>FTCSVTQPVQRHTGDETVQPSIRKKDVLLTYIGHQTDDFHPSVESLNSLVRSFRRHNKEARIVVLLTANYRKGMLKAFLDHFDVETVICRPATYFMNHVQMRFYCERDFLAENLDILRNVFHSDTDVLFQDNIFDSRILQTNGGLVVFEESLSKLVGDSTSNSEWIETCYGPEIRDLMANKTRICAGTIAGEAHAYHRVLDQVLLPQLPRCNDQGAYAVMYHLGMFEAVGVSTRRYLFTEPLVATLNAPAVAFNAWGEVVNRDGLPYAVLHMAKRHPILQRVFELQYPLMSLREQHSCRFQHRLHKCKAPVYGRNFKRDK</sequence>
<keyword evidence="2" id="KW-1185">Reference proteome</keyword>
<evidence type="ECO:0000313" key="1">
    <source>
        <dbReference type="EMBL" id="KNC75594.1"/>
    </source>
</evidence>
<gene>
    <name evidence="1" type="ORF">SARC_11886</name>
</gene>